<dbReference type="AlphaFoldDB" id="I2NUU8"/>
<evidence type="ECO:0000313" key="1">
    <source>
        <dbReference type="EMBL" id="EIG29609.1"/>
    </source>
</evidence>
<name>I2NUU8_NEISI</name>
<protein>
    <submittedName>
        <fullName evidence="1">Uncharacterized protein</fullName>
    </submittedName>
</protein>
<accession>I2NUU8</accession>
<dbReference type="EMBL" id="AJMT01000059">
    <property type="protein sequence ID" value="EIG29609.1"/>
    <property type="molecule type" value="Genomic_DNA"/>
</dbReference>
<dbReference type="Proteomes" id="UP000004473">
    <property type="component" value="Unassembled WGS sequence"/>
</dbReference>
<evidence type="ECO:0000313" key="2">
    <source>
        <dbReference type="Proteomes" id="UP000004473"/>
    </source>
</evidence>
<proteinExistence type="predicted"/>
<organism evidence="1 2">
    <name type="scientific">Neisseria sicca VK64</name>
    <dbReference type="NCBI Taxonomy" id="1095748"/>
    <lineage>
        <taxon>Bacteria</taxon>
        <taxon>Pseudomonadati</taxon>
        <taxon>Pseudomonadota</taxon>
        <taxon>Betaproteobacteria</taxon>
        <taxon>Neisseriales</taxon>
        <taxon>Neisseriaceae</taxon>
        <taxon>Neisseria</taxon>
    </lineage>
</organism>
<dbReference type="PATRIC" id="fig|1095748.3.peg.783"/>
<sequence length="53" mass="6271">MLNPKPIQGRLKTRYRVFSDDLYSSRRQAYNHERGFLHGFSTTQVRGLRSSEI</sequence>
<gene>
    <name evidence="1" type="ORF">HMPREF1051_1864</name>
</gene>
<comment type="caution">
    <text evidence="1">The sequence shown here is derived from an EMBL/GenBank/DDBJ whole genome shotgun (WGS) entry which is preliminary data.</text>
</comment>
<reference evidence="1 2" key="1">
    <citation type="submission" date="2012-04" db="EMBL/GenBank/DDBJ databases">
        <authorList>
            <person name="Harkins D.M."/>
            <person name="Madupu R."/>
            <person name="Durkin A.S."/>
            <person name="Torralba M."/>
            <person name="Methe B."/>
            <person name="Sutton G.G."/>
            <person name="Nelson K.E."/>
        </authorList>
    </citation>
    <scope>NUCLEOTIDE SEQUENCE [LARGE SCALE GENOMIC DNA]</scope>
    <source>
        <strain evidence="1 2">VK64</strain>
    </source>
</reference>